<dbReference type="InterPro" id="IPR017452">
    <property type="entry name" value="GPCR_Rhodpsn_7TM"/>
</dbReference>
<protein>
    <submittedName>
        <fullName evidence="7">Mu-type opioid receptor-like</fullName>
    </submittedName>
</protein>
<dbReference type="PANTHER" id="PTHR26451:SF886">
    <property type="entry name" value="GROWTH HORMONE SECRETAGOGUE RECEPTOR TYPE 1-LIKE-RELATED"/>
    <property type="match status" value="1"/>
</dbReference>
<accession>A0A9D2YEN8</accession>
<dbReference type="Pfam" id="PF00001">
    <property type="entry name" value="7tm_1"/>
    <property type="match status" value="1"/>
</dbReference>
<dbReference type="PANTHER" id="PTHR26451">
    <property type="entry name" value="G_PROTEIN_RECEP_F1_2 DOMAIN-CONTAINING PROTEIN"/>
    <property type="match status" value="1"/>
</dbReference>
<dbReference type="PROSITE" id="PS50262">
    <property type="entry name" value="G_PROTEIN_RECEP_F1_2"/>
    <property type="match status" value="1"/>
</dbReference>
<keyword evidence="7" id="KW-0675">Receptor</keyword>
<dbReference type="GO" id="GO:0016020">
    <property type="term" value="C:membrane"/>
    <property type="evidence" value="ECO:0007669"/>
    <property type="project" value="UniProtKB-SubCell"/>
</dbReference>
<feature type="domain" description="G-protein coupled receptors family 1 profile" evidence="6">
    <location>
        <begin position="33"/>
        <end position="282"/>
    </location>
</feature>
<evidence type="ECO:0000256" key="2">
    <source>
        <dbReference type="ARBA" id="ARBA00022692"/>
    </source>
</evidence>
<feature type="transmembrane region" description="Helical" evidence="5">
    <location>
        <begin position="89"/>
        <end position="111"/>
    </location>
</feature>
<dbReference type="GO" id="GO:0005549">
    <property type="term" value="F:odorant binding"/>
    <property type="evidence" value="ECO:0007669"/>
    <property type="project" value="TreeGrafter"/>
</dbReference>
<keyword evidence="4 5" id="KW-0472">Membrane</keyword>
<evidence type="ECO:0000256" key="4">
    <source>
        <dbReference type="ARBA" id="ARBA00023136"/>
    </source>
</evidence>
<dbReference type="GO" id="GO:0004984">
    <property type="term" value="F:olfactory receptor activity"/>
    <property type="evidence" value="ECO:0007669"/>
    <property type="project" value="TreeGrafter"/>
</dbReference>
<feature type="transmembrane region" description="Helical" evidence="5">
    <location>
        <begin position="20"/>
        <end position="42"/>
    </location>
</feature>
<dbReference type="EMBL" id="JAAVVJ010000007">
    <property type="protein sequence ID" value="KAF7218433.1"/>
    <property type="molecule type" value="Genomic_DNA"/>
</dbReference>
<dbReference type="KEGG" id="nfu:107380636"/>
<feature type="transmembrane region" description="Helical" evidence="5">
    <location>
        <begin position="132"/>
        <end position="156"/>
    </location>
</feature>
<dbReference type="FunFam" id="1.20.1070.10:FF:000096">
    <property type="entry name" value="Odorant receptor 131-2"/>
    <property type="match status" value="1"/>
</dbReference>
<evidence type="ECO:0000256" key="5">
    <source>
        <dbReference type="SAM" id="Phobius"/>
    </source>
</evidence>
<proteinExistence type="predicted"/>
<feature type="transmembrane region" description="Helical" evidence="5">
    <location>
        <begin position="186"/>
        <end position="204"/>
    </location>
</feature>
<dbReference type="InterPro" id="IPR000276">
    <property type="entry name" value="GPCR_Rhodpsn"/>
</dbReference>
<evidence type="ECO:0000259" key="6">
    <source>
        <dbReference type="PROSITE" id="PS50262"/>
    </source>
</evidence>
<keyword evidence="2 5" id="KW-0812">Transmembrane</keyword>
<reference evidence="7" key="1">
    <citation type="submission" date="2020-03" db="EMBL/GenBank/DDBJ databases">
        <title>Intra-Species Differences in Population Size shape Life History and Genome Evolution.</title>
        <authorList>
            <person name="Willemsen D."/>
            <person name="Cui R."/>
            <person name="Valenzano D.R."/>
        </authorList>
    </citation>
    <scope>NUCLEOTIDE SEQUENCE</scope>
    <source>
        <strain evidence="7">GRZ</strain>
        <tissue evidence="7">Whole</tissue>
    </source>
</reference>
<evidence type="ECO:0000313" key="8">
    <source>
        <dbReference type="Proteomes" id="UP000822369"/>
    </source>
</evidence>
<gene>
    <name evidence="7" type="ORF">G4P62_006110</name>
</gene>
<dbReference type="Proteomes" id="UP000822369">
    <property type="component" value="Chromosome 7"/>
</dbReference>
<evidence type="ECO:0000256" key="3">
    <source>
        <dbReference type="ARBA" id="ARBA00022989"/>
    </source>
</evidence>
<organism evidence="7 8">
    <name type="scientific">Nothobranchius furzeri</name>
    <name type="common">Turquoise killifish</name>
    <dbReference type="NCBI Taxonomy" id="105023"/>
    <lineage>
        <taxon>Eukaryota</taxon>
        <taxon>Metazoa</taxon>
        <taxon>Chordata</taxon>
        <taxon>Craniata</taxon>
        <taxon>Vertebrata</taxon>
        <taxon>Euteleostomi</taxon>
        <taxon>Actinopterygii</taxon>
        <taxon>Neopterygii</taxon>
        <taxon>Teleostei</taxon>
        <taxon>Neoteleostei</taxon>
        <taxon>Acanthomorphata</taxon>
        <taxon>Ovalentaria</taxon>
        <taxon>Atherinomorphae</taxon>
        <taxon>Cyprinodontiformes</taxon>
        <taxon>Nothobranchiidae</taxon>
        <taxon>Nothobranchius</taxon>
    </lineage>
</organism>
<dbReference type="AlphaFoldDB" id="A0A9D2YEN8"/>
<dbReference type="Gene3D" id="1.20.1070.10">
    <property type="entry name" value="Rhodopsin 7-helix transmembrane proteins"/>
    <property type="match status" value="1"/>
</dbReference>
<dbReference type="SUPFAM" id="SSF81321">
    <property type="entry name" value="Family A G protein-coupled receptor-like"/>
    <property type="match status" value="1"/>
</dbReference>
<evidence type="ECO:0000313" key="7">
    <source>
        <dbReference type="EMBL" id="KAF7218433.1"/>
    </source>
</evidence>
<dbReference type="OMA" id="IMCTIAT"/>
<comment type="caution">
    <text evidence="7">The sequence shown here is derived from an EMBL/GenBank/DDBJ whole genome shotgun (WGS) entry which is preliminary data.</text>
</comment>
<sequence>MANSSLVISNVSVKRFADTVILSEIFAGVCFCINLLLIITFFQKDTFYTNMRYILFANTLLSDCVNLIMTNLALMLAFFRVTIQVRSCLIIVIFSSVYNFVTPVTLTAMALERYVAICMPLRHAELCTLLRALQSVLIVHCISCVPCLVTLTIYFISASFSYLKENALCSVEVFIFYKWQGHLRSALSQFYFLVMSIIITFSYIQIMKVAKVASGENKESTQKGLRTVLLHGLQLLLCLIQLWSPLIESAALLIDYEFFVTIRFLDYIFFNLAPRCLCPLIYGLRDKNFNLALKQLLFCYQFKDKVIC</sequence>
<keyword evidence="3 5" id="KW-1133">Transmembrane helix</keyword>
<comment type="subcellular location">
    <subcellularLocation>
        <location evidence="1">Membrane</location>
    </subcellularLocation>
</comment>
<dbReference type="InterPro" id="IPR052921">
    <property type="entry name" value="GPCR1_Superfamily_Member"/>
</dbReference>
<feature type="transmembrane region" description="Helical" evidence="5">
    <location>
        <begin position="225"/>
        <end position="244"/>
    </location>
</feature>
<dbReference type="GO" id="GO:0004930">
    <property type="term" value="F:G protein-coupled receptor activity"/>
    <property type="evidence" value="ECO:0007669"/>
    <property type="project" value="InterPro"/>
</dbReference>
<feature type="transmembrane region" description="Helical" evidence="5">
    <location>
        <begin position="54"/>
        <end position="83"/>
    </location>
</feature>
<feature type="transmembrane region" description="Helical" evidence="5">
    <location>
        <begin position="264"/>
        <end position="284"/>
    </location>
</feature>
<evidence type="ECO:0000256" key="1">
    <source>
        <dbReference type="ARBA" id="ARBA00004370"/>
    </source>
</evidence>
<name>A0A9D2YEN8_NOTFU</name>
<dbReference type="OrthoDB" id="8759131at2759"/>
<dbReference type="CDD" id="cd00637">
    <property type="entry name" value="7tm_classA_rhodopsin-like"/>
    <property type="match status" value="1"/>
</dbReference>